<proteinExistence type="predicted"/>
<dbReference type="RefSeq" id="WP_377338846.1">
    <property type="nucleotide sequence ID" value="NZ_JALBWS010000014.1"/>
</dbReference>
<comment type="caution">
    <text evidence="2">The sequence shown here is derived from an EMBL/GenBank/DDBJ whole genome shotgun (WGS) entry which is preliminary data.</text>
</comment>
<organism evidence="2 3">
    <name type="scientific">Rhodanobacter ginsenosidimutans</name>
    <dbReference type="NCBI Taxonomy" id="490571"/>
    <lineage>
        <taxon>Bacteria</taxon>
        <taxon>Pseudomonadati</taxon>
        <taxon>Pseudomonadota</taxon>
        <taxon>Gammaproteobacteria</taxon>
        <taxon>Lysobacterales</taxon>
        <taxon>Rhodanobacteraceae</taxon>
        <taxon>Rhodanobacter</taxon>
    </lineage>
</organism>
<dbReference type="EMBL" id="JBHSMM010000001">
    <property type="protein sequence ID" value="MFC5439376.1"/>
    <property type="molecule type" value="Genomic_DNA"/>
</dbReference>
<gene>
    <name evidence="2" type="ORF">ACFPK0_05020</name>
</gene>
<evidence type="ECO:0000256" key="1">
    <source>
        <dbReference type="SAM" id="Phobius"/>
    </source>
</evidence>
<name>A0ABW0JUM3_9GAMM</name>
<sequence>MRINVFEGARRIALLLALLATVTALIVAGTNKPYLSLNYSVSRPDAPFIRTDDPCPMEAARDYFPKKSQDGNSVGINLCLLTMPFGKDHQQLVPYKIDQSGMLWGAATYSNEVSVYKHDLESRFRFPASDASWVDEEISGRYWKNWLHSLGFIAVGLGVFWALVWAIGWIVRGFAGIPLGNDHRPSDT</sequence>
<reference evidence="3" key="1">
    <citation type="journal article" date="2019" name="Int. J. Syst. Evol. Microbiol.">
        <title>The Global Catalogue of Microorganisms (GCM) 10K type strain sequencing project: providing services to taxonomists for standard genome sequencing and annotation.</title>
        <authorList>
            <consortium name="The Broad Institute Genomics Platform"/>
            <consortium name="The Broad Institute Genome Sequencing Center for Infectious Disease"/>
            <person name="Wu L."/>
            <person name="Ma J."/>
        </authorList>
    </citation>
    <scope>NUCLEOTIDE SEQUENCE [LARGE SCALE GENOMIC DNA]</scope>
    <source>
        <strain evidence="3">KACC 12822</strain>
    </source>
</reference>
<protein>
    <recommendedName>
        <fullName evidence="4">DUF3592 domain-containing protein</fullName>
    </recommendedName>
</protein>
<accession>A0ABW0JUM3</accession>
<evidence type="ECO:0008006" key="4">
    <source>
        <dbReference type="Google" id="ProtNLM"/>
    </source>
</evidence>
<evidence type="ECO:0000313" key="3">
    <source>
        <dbReference type="Proteomes" id="UP001596018"/>
    </source>
</evidence>
<dbReference type="Proteomes" id="UP001596018">
    <property type="component" value="Unassembled WGS sequence"/>
</dbReference>
<keyword evidence="3" id="KW-1185">Reference proteome</keyword>
<feature type="transmembrane region" description="Helical" evidence="1">
    <location>
        <begin position="150"/>
        <end position="171"/>
    </location>
</feature>
<keyword evidence="1" id="KW-1133">Transmembrane helix</keyword>
<keyword evidence="1" id="KW-0812">Transmembrane</keyword>
<evidence type="ECO:0000313" key="2">
    <source>
        <dbReference type="EMBL" id="MFC5439376.1"/>
    </source>
</evidence>
<keyword evidence="1" id="KW-0472">Membrane</keyword>